<evidence type="ECO:0000313" key="2">
    <source>
        <dbReference type="Proteomes" id="UP000254869"/>
    </source>
</evidence>
<sequence>MSTRAKKESKSAQPQVNPIVQAAADQVNKTKRRNSNALAKERLRRWECRDQLSLFDLPEVTE</sequence>
<dbReference type="AlphaFoldDB" id="A0A370I3Z5"/>
<proteinExistence type="predicted"/>
<reference evidence="1 2" key="1">
    <citation type="submission" date="2018-07" db="EMBL/GenBank/DDBJ databases">
        <title>Genomic Encyclopedia of Type Strains, Phase IV (KMG-IV): sequencing the most valuable type-strain genomes for metagenomic binning, comparative biology and taxonomic classification.</title>
        <authorList>
            <person name="Goeker M."/>
        </authorList>
    </citation>
    <scope>NUCLEOTIDE SEQUENCE [LARGE SCALE GENOMIC DNA]</scope>
    <source>
        <strain evidence="1 2">DSM 44290</strain>
    </source>
</reference>
<comment type="caution">
    <text evidence="1">The sequence shown here is derived from an EMBL/GenBank/DDBJ whole genome shotgun (WGS) entry which is preliminary data.</text>
</comment>
<evidence type="ECO:0000313" key="1">
    <source>
        <dbReference type="EMBL" id="RDI64044.1"/>
    </source>
</evidence>
<keyword evidence="2" id="KW-1185">Reference proteome</keyword>
<gene>
    <name evidence="1" type="ORF">DFR76_109385</name>
</gene>
<dbReference type="Proteomes" id="UP000254869">
    <property type="component" value="Unassembled WGS sequence"/>
</dbReference>
<accession>A0A370I3Z5</accession>
<name>A0A370I3Z5_9NOCA</name>
<dbReference type="EMBL" id="QQBC01000009">
    <property type="protein sequence ID" value="RDI64044.1"/>
    <property type="molecule type" value="Genomic_DNA"/>
</dbReference>
<protein>
    <submittedName>
        <fullName evidence="1">Uncharacterized protein</fullName>
    </submittedName>
</protein>
<dbReference type="STRING" id="1210086.GCA_001613105_03496"/>
<dbReference type="RefSeq" id="WP_067998872.1">
    <property type="nucleotide sequence ID" value="NZ_QQBC01000009.1"/>
</dbReference>
<organism evidence="1 2">
    <name type="scientific">Nocardia pseudobrasiliensis</name>
    <dbReference type="NCBI Taxonomy" id="45979"/>
    <lineage>
        <taxon>Bacteria</taxon>
        <taxon>Bacillati</taxon>
        <taxon>Actinomycetota</taxon>
        <taxon>Actinomycetes</taxon>
        <taxon>Mycobacteriales</taxon>
        <taxon>Nocardiaceae</taxon>
        <taxon>Nocardia</taxon>
    </lineage>
</organism>